<dbReference type="InterPro" id="IPR036259">
    <property type="entry name" value="MFS_trans_sf"/>
</dbReference>
<dbReference type="KEGG" id="pswu:SY83_10430"/>
<evidence type="ECO:0000256" key="6">
    <source>
        <dbReference type="ARBA" id="ARBA00023136"/>
    </source>
</evidence>
<name>A0A172TIC8_9BACL</name>
<dbReference type="SUPFAM" id="SSF103473">
    <property type="entry name" value="MFS general substrate transporter"/>
    <property type="match status" value="1"/>
</dbReference>
<dbReference type="AlphaFoldDB" id="A0A172TIC8"/>
<keyword evidence="4 7" id="KW-0812">Transmembrane</keyword>
<feature type="transmembrane region" description="Helical" evidence="7">
    <location>
        <begin position="252"/>
        <end position="268"/>
    </location>
</feature>
<proteinExistence type="predicted"/>
<keyword evidence="6 7" id="KW-0472">Membrane</keyword>
<evidence type="ECO:0000256" key="4">
    <source>
        <dbReference type="ARBA" id="ARBA00022692"/>
    </source>
</evidence>
<feature type="transmembrane region" description="Helical" evidence="7">
    <location>
        <begin position="40"/>
        <end position="60"/>
    </location>
</feature>
<dbReference type="EMBL" id="CP011388">
    <property type="protein sequence ID" value="ANE46617.1"/>
    <property type="molecule type" value="Genomic_DNA"/>
</dbReference>
<dbReference type="GO" id="GO:0005886">
    <property type="term" value="C:plasma membrane"/>
    <property type="evidence" value="ECO:0007669"/>
    <property type="project" value="UniProtKB-SubCell"/>
</dbReference>
<feature type="transmembrane region" description="Helical" evidence="7">
    <location>
        <begin position="97"/>
        <end position="117"/>
    </location>
</feature>
<evidence type="ECO:0000256" key="1">
    <source>
        <dbReference type="ARBA" id="ARBA00004651"/>
    </source>
</evidence>
<dbReference type="Gene3D" id="1.20.1250.20">
    <property type="entry name" value="MFS general substrate transporter like domains"/>
    <property type="match status" value="1"/>
</dbReference>
<evidence type="ECO:0000256" key="2">
    <source>
        <dbReference type="ARBA" id="ARBA00022448"/>
    </source>
</evidence>
<dbReference type="Pfam" id="PF07690">
    <property type="entry name" value="MFS_1"/>
    <property type="match status" value="1"/>
</dbReference>
<feature type="transmembrane region" description="Helical" evidence="7">
    <location>
        <begin position="280"/>
        <end position="302"/>
    </location>
</feature>
<dbReference type="CDD" id="cd06173">
    <property type="entry name" value="MFS_MefA_like"/>
    <property type="match status" value="1"/>
</dbReference>
<dbReference type="Proteomes" id="UP000076927">
    <property type="component" value="Chromosome"/>
</dbReference>
<feature type="transmembrane region" description="Helical" evidence="7">
    <location>
        <begin position="138"/>
        <end position="158"/>
    </location>
</feature>
<comment type="subcellular location">
    <subcellularLocation>
        <location evidence="1">Cell membrane</location>
        <topology evidence="1">Multi-pass membrane protein</topology>
    </subcellularLocation>
</comment>
<evidence type="ECO:0000313" key="8">
    <source>
        <dbReference type="EMBL" id="ANE46617.1"/>
    </source>
</evidence>
<reference evidence="8 9" key="1">
    <citation type="submission" date="2015-01" db="EMBL/GenBank/DDBJ databases">
        <title>Paenibacillus swuensis/DY6/whole genome sequencing.</title>
        <authorList>
            <person name="Kim M.K."/>
            <person name="Srinivasan S."/>
            <person name="Lee J.-J."/>
        </authorList>
    </citation>
    <scope>NUCLEOTIDE SEQUENCE [LARGE SCALE GENOMIC DNA]</scope>
    <source>
        <strain evidence="8 9">DY6</strain>
    </source>
</reference>
<accession>A0A172TIC8</accession>
<feature type="transmembrane region" description="Helical" evidence="7">
    <location>
        <begin position="72"/>
        <end position="91"/>
    </location>
</feature>
<dbReference type="OrthoDB" id="2381825at2"/>
<organism evidence="8 9">
    <name type="scientific">Paenibacillus swuensis</name>
    <dbReference type="NCBI Taxonomy" id="1178515"/>
    <lineage>
        <taxon>Bacteria</taxon>
        <taxon>Bacillati</taxon>
        <taxon>Bacillota</taxon>
        <taxon>Bacilli</taxon>
        <taxon>Bacillales</taxon>
        <taxon>Paenibacillaceae</taxon>
        <taxon>Paenibacillus</taxon>
    </lineage>
</organism>
<evidence type="ECO:0000256" key="5">
    <source>
        <dbReference type="ARBA" id="ARBA00022989"/>
    </source>
</evidence>
<dbReference type="PANTHER" id="PTHR43266">
    <property type="entry name" value="MACROLIDE-EFFLUX PROTEIN"/>
    <property type="match status" value="1"/>
</dbReference>
<evidence type="ECO:0000313" key="9">
    <source>
        <dbReference type="Proteomes" id="UP000076927"/>
    </source>
</evidence>
<keyword evidence="2" id="KW-0813">Transport</keyword>
<feature type="transmembrane region" description="Helical" evidence="7">
    <location>
        <begin position="366"/>
        <end position="386"/>
    </location>
</feature>
<sequence>MWRNRNVWIILAGEFLAGLGLWVSIIGNLEFMQAHIPSDFMKSLVLFTGLLAGVAFGPLAGKVIDANKKKPVLMYSGLGRLISVCFMFLALYYDSVWWMVVFAITLQISAAFYFPALQSLIPLAVSEKDLLSMNGIHMNANTISRIVGTALGGILLGVMSLYSLYMTSFITYLLLLASTWFLNVKEEPRKEAPGETKPKNEGFKAILPLLKERPNLVNILWLSAVPLLFIGGFNLMIINISEMLNDSQIKSWIYTVEGICIIAGGVLVKKLSSGRNLSSMLYLSAVVIAVGQLVLTFSHVYWVPIVGFALFGIGAGCFIPLVSTAFQTQIPKEYHGRFFSFRTMLDRVMFQVVLLGTGLFLDTMGLTRMVLLFGSLSLVLIAVLFMRERAGIKQGTIVAERLGES</sequence>
<dbReference type="GO" id="GO:0022857">
    <property type="term" value="F:transmembrane transporter activity"/>
    <property type="evidence" value="ECO:0007669"/>
    <property type="project" value="InterPro"/>
</dbReference>
<dbReference type="PATRIC" id="fig|1178515.4.peg.2091"/>
<dbReference type="PANTHER" id="PTHR43266:SF7">
    <property type="entry name" value="TRANSPORTER, PUTATIVE-RELATED"/>
    <property type="match status" value="1"/>
</dbReference>
<feature type="transmembrane region" description="Helical" evidence="7">
    <location>
        <begin position="308"/>
        <end position="326"/>
    </location>
</feature>
<protein>
    <submittedName>
        <fullName evidence="8">Macrolide transporter</fullName>
    </submittedName>
</protein>
<gene>
    <name evidence="8" type="ORF">SY83_10430</name>
</gene>
<keyword evidence="3" id="KW-1003">Cell membrane</keyword>
<keyword evidence="9" id="KW-1185">Reference proteome</keyword>
<feature type="transmembrane region" description="Helical" evidence="7">
    <location>
        <begin position="7"/>
        <end position="28"/>
    </location>
</feature>
<dbReference type="InterPro" id="IPR011701">
    <property type="entry name" value="MFS"/>
</dbReference>
<dbReference type="RefSeq" id="WP_068606242.1">
    <property type="nucleotide sequence ID" value="NZ_CP011388.1"/>
</dbReference>
<feature type="transmembrane region" description="Helical" evidence="7">
    <location>
        <begin position="338"/>
        <end position="360"/>
    </location>
</feature>
<dbReference type="STRING" id="1178515.SY83_10430"/>
<feature type="transmembrane region" description="Helical" evidence="7">
    <location>
        <begin position="164"/>
        <end position="182"/>
    </location>
</feature>
<evidence type="ECO:0000256" key="3">
    <source>
        <dbReference type="ARBA" id="ARBA00022475"/>
    </source>
</evidence>
<feature type="transmembrane region" description="Helical" evidence="7">
    <location>
        <begin position="219"/>
        <end position="240"/>
    </location>
</feature>
<keyword evidence="5 7" id="KW-1133">Transmembrane helix</keyword>
<evidence type="ECO:0000256" key="7">
    <source>
        <dbReference type="SAM" id="Phobius"/>
    </source>
</evidence>